<proteinExistence type="inferred from homology"/>
<dbReference type="GO" id="GO:0009435">
    <property type="term" value="P:NAD+ biosynthetic process"/>
    <property type="evidence" value="ECO:0007669"/>
    <property type="project" value="UniProtKB-UniRule"/>
</dbReference>
<dbReference type="NCBIfam" id="TIGR00488">
    <property type="entry name" value="bis(5'-nucleosyl)-tetraphosphatase (symmetrical) YqeK"/>
    <property type="match status" value="1"/>
</dbReference>
<comment type="similarity">
    <text evidence="14">Belongs to the NadD family.</text>
</comment>
<evidence type="ECO:0000256" key="3">
    <source>
        <dbReference type="ARBA" id="ARBA00022642"/>
    </source>
</evidence>
<dbReference type="GO" id="GO:0005524">
    <property type="term" value="F:ATP binding"/>
    <property type="evidence" value="ECO:0007669"/>
    <property type="project" value="UniProtKB-KW"/>
</dbReference>
<dbReference type="NCBIfam" id="TIGR00125">
    <property type="entry name" value="cyt_tran_rel"/>
    <property type="match status" value="1"/>
</dbReference>
<dbReference type="SUPFAM" id="SSF109604">
    <property type="entry name" value="HD-domain/PDEase-like"/>
    <property type="match status" value="1"/>
</dbReference>
<dbReference type="AlphaFoldDB" id="A0A3E2B2E8"/>
<dbReference type="Pfam" id="PF01467">
    <property type="entry name" value="CTP_transf_like"/>
    <property type="match status" value="1"/>
</dbReference>
<dbReference type="NCBIfam" id="TIGR00277">
    <property type="entry name" value="HDIG"/>
    <property type="match status" value="1"/>
</dbReference>
<keyword evidence="8" id="KW-0378">Hydrolase</keyword>
<dbReference type="SUPFAM" id="SSF52374">
    <property type="entry name" value="Nucleotidylyl transferase"/>
    <property type="match status" value="1"/>
</dbReference>
<evidence type="ECO:0000256" key="5">
    <source>
        <dbReference type="ARBA" id="ARBA00022695"/>
    </source>
</evidence>
<evidence type="ECO:0000256" key="10">
    <source>
        <dbReference type="ARBA" id="ARBA00023004"/>
    </source>
</evidence>
<sequence>MKIGIYGGTFDPPHLGHMEAARTALEQMNLDRLIIIPDCEPPHKDLAEEAATPQQRLEMAALMADGLGPRAEVSDLEIRREGKSYTADTVEALHETFPEDELWLLMGTDMFLTVQNWYQPERIFQYAGVAAFSRSEEDTQALFEEQSQYLAETFHARTTVVNLPKVTEIASRDLRRMLASEWTGGNVDPAQYLWTPVYGYILREKLFGTQADLRHLSDKHLRAISYSMVKAKRLPHIKGTEETAVALAKFWGVDPEKARRAAILHDCTKYWDLETQVAACDKYGIALDELERVSVKFLHAKTGAALAKYVFGEPDDVYDAIFCHTTGKPGMTKLDKVLYLADYMEPSRAFDGVEELRRLVWEDLDQAMILGLEMTVEELRERGAVVHQNTQGTLDDLRRKLR</sequence>
<evidence type="ECO:0000256" key="4">
    <source>
        <dbReference type="ARBA" id="ARBA00022679"/>
    </source>
</evidence>
<keyword evidence="17" id="KW-1185">Reference proteome</keyword>
<evidence type="ECO:0000256" key="11">
    <source>
        <dbReference type="ARBA" id="ARBA00023027"/>
    </source>
</evidence>
<evidence type="ECO:0000256" key="14">
    <source>
        <dbReference type="HAMAP-Rule" id="MF_00244"/>
    </source>
</evidence>
<dbReference type="InterPro" id="IPR005249">
    <property type="entry name" value="YqeK"/>
</dbReference>
<dbReference type="Gene3D" id="3.40.50.620">
    <property type="entry name" value="HUPs"/>
    <property type="match status" value="1"/>
</dbReference>
<dbReference type="SMART" id="SM00471">
    <property type="entry name" value="HDc"/>
    <property type="match status" value="1"/>
</dbReference>
<dbReference type="CDD" id="cd02165">
    <property type="entry name" value="NMNAT"/>
    <property type="match status" value="1"/>
</dbReference>
<protein>
    <recommendedName>
        <fullName evidence="14">Probable nicotinate-nucleotide adenylyltransferase</fullName>
        <ecNumber evidence="14">2.7.7.18</ecNumber>
    </recommendedName>
    <alternativeName>
        <fullName evidence="14">Deamido-NAD(+) diphosphorylase</fullName>
    </alternativeName>
    <alternativeName>
        <fullName evidence="14">Deamido-NAD(+) pyrophosphorylase</fullName>
    </alternativeName>
    <alternativeName>
        <fullName evidence="14">Nicotinate mononucleotide adenylyltransferase</fullName>
        <shortName evidence="14">NaMN adenylyltransferase</shortName>
    </alternativeName>
</protein>
<evidence type="ECO:0000256" key="7">
    <source>
        <dbReference type="ARBA" id="ARBA00022741"/>
    </source>
</evidence>
<organism evidence="16 17">
    <name type="scientific">Evtepia gabavorous</name>
    <dbReference type="NCBI Taxonomy" id="2211183"/>
    <lineage>
        <taxon>Bacteria</taxon>
        <taxon>Bacillati</taxon>
        <taxon>Bacillota</taxon>
        <taxon>Clostridia</taxon>
        <taxon>Eubacteriales</taxon>
        <taxon>Evtepia</taxon>
    </lineage>
</organism>
<dbReference type="GO" id="GO:0046872">
    <property type="term" value="F:metal ion binding"/>
    <property type="evidence" value="ECO:0007669"/>
    <property type="project" value="UniProtKB-KW"/>
</dbReference>
<evidence type="ECO:0000313" key="17">
    <source>
        <dbReference type="Proteomes" id="UP000260649"/>
    </source>
</evidence>
<evidence type="ECO:0000256" key="9">
    <source>
        <dbReference type="ARBA" id="ARBA00022840"/>
    </source>
</evidence>
<dbReference type="Proteomes" id="UP000260649">
    <property type="component" value="Unassembled WGS sequence"/>
</dbReference>
<dbReference type="EMBL" id="QQRQ01000015">
    <property type="protein sequence ID" value="RFT06200.1"/>
    <property type="molecule type" value="Genomic_DNA"/>
</dbReference>
<evidence type="ECO:0000256" key="8">
    <source>
        <dbReference type="ARBA" id="ARBA00022801"/>
    </source>
</evidence>
<comment type="pathway">
    <text evidence="2 14">Cofactor biosynthesis; NAD(+) biosynthesis; deamido-NAD(+) from nicotinate D-ribonucleotide: step 1/1.</text>
</comment>
<accession>A0A3E2B2E8</accession>
<dbReference type="GO" id="GO:0004515">
    <property type="term" value="F:nicotinate-nucleotide adenylyltransferase activity"/>
    <property type="evidence" value="ECO:0007669"/>
    <property type="project" value="UniProtKB-UniRule"/>
</dbReference>
<evidence type="ECO:0000313" key="16">
    <source>
        <dbReference type="EMBL" id="RFT06200.1"/>
    </source>
</evidence>
<dbReference type="InterPro" id="IPR014729">
    <property type="entry name" value="Rossmann-like_a/b/a_fold"/>
</dbReference>
<dbReference type="CDD" id="cd00077">
    <property type="entry name" value="HDc"/>
    <property type="match status" value="1"/>
</dbReference>
<evidence type="ECO:0000259" key="15">
    <source>
        <dbReference type="SMART" id="SM00471"/>
    </source>
</evidence>
<dbReference type="RefSeq" id="WP_117142476.1">
    <property type="nucleotide sequence ID" value="NZ_CAKXKJ010000001.1"/>
</dbReference>
<keyword evidence="10" id="KW-0408">Iron</keyword>
<evidence type="ECO:0000256" key="12">
    <source>
        <dbReference type="ARBA" id="ARBA00048721"/>
    </source>
</evidence>
<dbReference type="InterPro" id="IPR005248">
    <property type="entry name" value="NadD/NMNAT"/>
</dbReference>
<dbReference type="InterPro" id="IPR003607">
    <property type="entry name" value="HD/PDEase_dom"/>
</dbReference>
<comment type="function">
    <text evidence="1 14">Catalyzes the reversible adenylation of nicotinate mononucleotide (NaMN) to nicotinic acid adenine dinucleotide (NaAD).</text>
</comment>
<gene>
    <name evidence="14 16" type="primary">nadD</name>
    <name evidence="16" type="ORF">DV520_08810</name>
</gene>
<evidence type="ECO:0000256" key="1">
    <source>
        <dbReference type="ARBA" id="ARBA00002324"/>
    </source>
</evidence>
<dbReference type="NCBIfam" id="TIGR00482">
    <property type="entry name" value="nicotinate (nicotinamide) nucleotide adenylyltransferase"/>
    <property type="match status" value="1"/>
</dbReference>
<keyword evidence="6" id="KW-0479">Metal-binding</keyword>
<dbReference type="UniPathway" id="UPA00253">
    <property type="reaction ID" value="UER00332"/>
</dbReference>
<dbReference type="PANTHER" id="PTHR39321:SF3">
    <property type="entry name" value="PHOSPHOPANTETHEINE ADENYLYLTRANSFERASE"/>
    <property type="match status" value="1"/>
</dbReference>
<dbReference type="GeneID" id="97995832"/>
<keyword evidence="11 14" id="KW-0520">NAD</keyword>
<dbReference type="OrthoDB" id="5295945at2"/>
<dbReference type="PANTHER" id="PTHR39321">
    <property type="entry name" value="NICOTINATE-NUCLEOTIDE ADENYLYLTRANSFERASE-RELATED"/>
    <property type="match status" value="1"/>
</dbReference>
<keyword evidence="4 14" id="KW-0808">Transferase</keyword>
<keyword evidence="9 14" id="KW-0067">ATP-binding</keyword>
<dbReference type="EC" id="2.7.7.18" evidence="14"/>
<evidence type="ECO:0000256" key="13">
    <source>
        <dbReference type="ARBA" id="ARBA00049417"/>
    </source>
</evidence>
<name>A0A3E2B2E8_9FIRM</name>
<evidence type="ECO:0000256" key="2">
    <source>
        <dbReference type="ARBA" id="ARBA00005019"/>
    </source>
</evidence>
<comment type="catalytic activity">
    <reaction evidence="13">
        <text>P(1),P(4)-bis(5'-adenosyl) tetraphosphate + H2O = 2 ADP + 2 H(+)</text>
        <dbReference type="Rhea" id="RHEA:24252"/>
        <dbReference type="ChEBI" id="CHEBI:15377"/>
        <dbReference type="ChEBI" id="CHEBI:15378"/>
        <dbReference type="ChEBI" id="CHEBI:58141"/>
        <dbReference type="ChEBI" id="CHEBI:456216"/>
        <dbReference type="EC" id="3.6.1.41"/>
    </reaction>
</comment>
<feature type="domain" description="HD/PDEase" evidence="15">
    <location>
        <begin position="229"/>
        <end position="356"/>
    </location>
</feature>
<dbReference type="HAMAP" id="MF_00244">
    <property type="entry name" value="NaMN_adenylyltr"/>
    <property type="match status" value="1"/>
</dbReference>
<dbReference type="InterPro" id="IPR004821">
    <property type="entry name" value="Cyt_trans-like"/>
</dbReference>
<evidence type="ECO:0000256" key="6">
    <source>
        <dbReference type="ARBA" id="ARBA00022723"/>
    </source>
</evidence>
<dbReference type="Gene3D" id="1.10.3210.10">
    <property type="entry name" value="Hypothetical protein af1432"/>
    <property type="match status" value="1"/>
</dbReference>
<dbReference type="InterPro" id="IPR006675">
    <property type="entry name" value="HDIG_dom"/>
</dbReference>
<dbReference type="Pfam" id="PF01966">
    <property type="entry name" value="HD"/>
    <property type="match status" value="1"/>
</dbReference>
<comment type="catalytic activity">
    <reaction evidence="12 14">
        <text>nicotinate beta-D-ribonucleotide + ATP + H(+) = deamido-NAD(+) + diphosphate</text>
        <dbReference type="Rhea" id="RHEA:22860"/>
        <dbReference type="ChEBI" id="CHEBI:15378"/>
        <dbReference type="ChEBI" id="CHEBI:30616"/>
        <dbReference type="ChEBI" id="CHEBI:33019"/>
        <dbReference type="ChEBI" id="CHEBI:57502"/>
        <dbReference type="ChEBI" id="CHEBI:58437"/>
        <dbReference type="EC" id="2.7.7.18"/>
    </reaction>
</comment>
<keyword evidence="3 14" id="KW-0662">Pyridine nucleotide biosynthesis</keyword>
<dbReference type="GO" id="GO:0008803">
    <property type="term" value="F:bis(5'-nucleosyl)-tetraphosphatase (symmetrical) activity"/>
    <property type="evidence" value="ECO:0007669"/>
    <property type="project" value="UniProtKB-EC"/>
</dbReference>
<dbReference type="InterPro" id="IPR006674">
    <property type="entry name" value="HD_domain"/>
</dbReference>
<comment type="caution">
    <text evidence="16">The sequence shown here is derived from an EMBL/GenBank/DDBJ whole genome shotgun (WGS) entry which is preliminary data.</text>
</comment>
<keyword evidence="5 14" id="KW-0548">Nucleotidyltransferase</keyword>
<reference evidence="16 17" key="1">
    <citation type="submission" date="2018-07" db="EMBL/GenBank/DDBJ databases">
        <title>GABA Modulating Bacteria of the Human Gut Microbiota.</title>
        <authorList>
            <person name="Strandwitz P."/>
            <person name="Kim K.H."/>
            <person name="Terekhova D."/>
            <person name="Liu J.K."/>
            <person name="Sharma A."/>
            <person name="Levering J."/>
            <person name="Mcdonald D."/>
            <person name="Dietrich D."/>
            <person name="Ramadhar T.R."/>
            <person name="Lekbua A."/>
            <person name="Mroue N."/>
            <person name="Liston C."/>
            <person name="Stewart E.J."/>
            <person name="Dubin M.J."/>
            <person name="Zengler K."/>
            <person name="Knight R."/>
            <person name="Gilbert J.A."/>
            <person name="Clardy J."/>
            <person name="Lewis K."/>
        </authorList>
    </citation>
    <scope>NUCLEOTIDE SEQUENCE [LARGE SCALE GENOMIC DNA]</scope>
    <source>
        <strain evidence="16 17">KLE1738</strain>
    </source>
</reference>
<keyword evidence="7 14" id="KW-0547">Nucleotide-binding</keyword>